<evidence type="ECO:0000313" key="3">
    <source>
        <dbReference type="Proteomes" id="UP000223913"/>
    </source>
</evidence>
<gene>
    <name evidence="2" type="ORF">CRP01_06995</name>
</gene>
<sequence length="280" mass="32033">MAKHKDPFKARISYTSPEDPLFRRLLMGTVEYATGRKRLEKVYSRVKKIQPGRGEVWQLILDELDVSMIFDEAQLQKVAPDGPVIVIANHPFGVVDGLILGHLLSRMRDRYFVLVNEVLCREELLAPYFLPIDFRETKDALQTNIQTRKTALERLQAGEMMGIFPSGGVATAPKMWKKAEDLEWKRFVVKLIQQTRATVLPMYIHGRNSRLFQLASQFSLSLRLSLLLNEVKNKIGKTVLISIGEPIPFTEIAHLKDRQELLDHLRQTTEMLSSKIPGVL</sequence>
<dbReference type="InterPro" id="IPR045746">
    <property type="entry name" value="ACT14924-like_Acyltransf_dom"/>
</dbReference>
<keyword evidence="2" id="KW-0012">Acyltransferase</keyword>
<dbReference type="SMART" id="SM00563">
    <property type="entry name" value="PlsC"/>
    <property type="match status" value="1"/>
</dbReference>
<dbReference type="OrthoDB" id="1113830at2"/>
<evidence type="ECO:0000313" key="2">
    <source>
        <dbReference type="EMBL" id="PHN07370.1"/>
    </source>
</evidence>
<dbReference type="RefSeq" id="WP_099149300.1">
    <property type="nucleotide sequence ID" value="NZ_PDUD01000010.1"/>
</dbReference>
<dbReference type="GO" id="GO:0016746">
    <property type="term" value="F:acyltransferase activity"/>
    <property type="evidence" value="ECO:0007669"/>
    <property type="project" value="UniProtKB-KW"/>
</dbReference>
<comment type="caution">
    <text evidence="2">The sequence shown here is derived from an EMBL/GenBank/DDBJ whole genome shotgun (WGS) entry which is preliminary data.</text>
</comment>
<feature type="domain" description="Phospholipid/glycerol acyltransferase" evidence="1">
    <location>
        <begin position="84"/>
        <end position="207"/>
    </location>
</feature>
<keyword evidence="2" id="KW-0808">Transferase</keyword>
<dbReference type="SUPFAM" id="SSF69593">
    <property type="entry name" value="Glycerol-3-phosphate (1)-acyltransferase"/>
    <property type="match status" value="1"/>
</dbReference>
<accession>A0A2D0NG59</accession>
<dbReference type="Proteomes" id="UP000223913">
    <property type="component" value="Unassembled WGS sequence"/>
</dbReference>
<name>A0A2D0NG59_FLAN2</name>
<dbReference type="Pfam" id="PF19576">
    <property type="entry name" value="Acyltransf_2"/>
    <property type="match status" value="1"/>
</dbReference>
<evidence type="ECO:0000259" key="1">
    <source>
        <dbReference type="SMART" id="SM00563"/>
    </source>
</evidence>
<dbReference type="AlphaFoldDB" id="A0A2D0NG59"/>
<dbReference type="InterPro" id="IPR002123">
    <property type="entry name" value="Plipid/glycerol_acylTrfase"/>
</dbReference>
<proteinExistence type="predicted"/>
<dbReference type="CDD" id="cd07986">
    <property type="entry name" value="LPLAT_ACT14924-like"/>
    <property type="match status" value="1"/>
</dbReference>
<dbReference type="EMBL" id="PDUD01000010">
    <property type="protein sequence ID" value="PHN07370.1"/>
    <property type="molecule type" value="Genomic_DNA"/>
</dbReference>
<protein>
    <submittedName>
        <fullName evidence="2">Glycerol acyltransferase</fullName>
    </submittedName>
</protein>
<keyword evidence="3" id="KW-1185">Reference proteome</keyword>
<organism evidence="2 3">
    <name type="scientific">Flavilitoribacter nigricans (strain ATCC 23147 / DSM 23189 / NBRC 102662 / NCIMB 1420 / SS-2)</name>
    <name type="common">Lewinella nigricans</name>
    <dbReference type="NCBI Taxonomy" id="1122177"/>
    <lineage>
        <taxon>Bacteria</taxon>
        <taxon>Pseudomonadati</taxon>
        <taxon>Bacteroidota</taxon>
        <taxon>Saprospiria</taxon>
        <taxon>Saprospirales</taxon>
        <taxon>Lewinellaceae</taxon>
        <taxon>Flavilitoribacter</taxon>
    </lineage>
</organism>
<reference evidence="2 3" key="1">
    <citation type="submission" date="2017-10" db="EMBL/GenBank/DDBJ databases">
        <title>The draft genome sequence of Lewinella nigricans NBRC 102662.</title>
        <authorList>
            <person name="Wang K."/>
        </authorList>
    </citation>
    <scope>NUCLEOTIDE SEQUENCE [LARGE SCALE GENOMIC DNA]</scope>
    <source>
        <strain evidence="2 3">NBRC 102662</strain>
    </source>
</reference>